<evidence type="ECO:0000256" key="2">
    <source>
        <dbReference type="ARBA" id="ARBA00022553"/>
    </source>
</evidence>
<evidence type="ECO:0000256" key="1">
    <source>
        <dbReference type="ARBA" id="ARBA00004123"/>
    </source>
</evidence>
<gene>
    <name evidence="7" type="ORF">TRAPUB_8320</name>
</gene>
<dbReference type="InterPro" id="IPR038753">
    <property type="entry name" value="NFKBIL1"/>
</dbReference>
<dbReference type="EMBL" id="MNAD01000197">
    <property type="protein sequence ID" value="OJT15123.1"/>
    <property type="molecule type" value="Genomic_DNA"/>
</dbReference>
<dbReference type="OMA" id="FEVTHPA"/>
<name>A0A1M2W5N8_TRAPU</name>
<sequence length="470" mass="55609">MSHSFKTPQSPRPASEFIDQVYFDYDDAAQPFVDALKAKGPLDAEAQIALQRLAEFRVAAIARQSYHKEAAIIERAIAEAPQRERLLKLRRAVEAKRRRRLQENHDKARQRQAELRKKHRRAVEEEQRKRAERAEAMERQRIEKENAEREAALEHIRQLHCRRMKDLALKRQQEADMHRRAALQYERERAERVRVAQEAEKAARRERAERARVAQEREKAIRRERTDRERMAQQEEAARVRMAQEAARRAHAERERVAQEAEETARRARMAQEAEEIARRARMAQEAEEIARRARMEQERIAQEAARRAHAERERMAQEAEETARRARMEQEQRQRQTREVADQLSDPFDLYERKWAELKTSRELKNVVGFHEFPFPITDIRSDAAGIMPADFTPGDISYERVRDFLFHPSRRSIEGKTKREVLRAEALRWHPDKFDALICSKMRDGDWDKTKEAGGLVARWVTRLMKEA</sequence>
<comment type="caution">
    <text evidence="7">The sequence shown here is derived from an EMBL/GenBank/DDBJ whole genome shotgun (WGS) entry which is preliminary data.</text>
</comment>
<organism evidence="7 8">
    <name type="scientific">Trametes pubescens</name>
    <name type="common">White-rot fungus</name>
    <dbReference type="NCBI Taxonomy" id="154538"/>
    <lineage>
        <taxon>Eukaryota</taxon>
        <taxon>Fungi</taxon>
        <taxon>Dikarya</taxon>
        <taxon>Basidiomycota</taxon>
        <taxon>Agaricomycotina</taxon>
        <taxon>Agaricomycetes</taxon>
        <taxon>Polyporales</taxon>
        <taxon>Polyporaceae</taxon>
        <taxon>Trametes</taxon>
    </lineage>
</organism>
<keyword evidence="8" id="KW-1185">Reference proteome</keyword>
<dbReference type="OrthoDB" id="412109at2759"/>
<evidence type="ECO:0000256" key="6">
    <source>
        <dbReference type="SAM" id="MobiDB-lite"/>
    </source>
</evidence>
<evidence type="ECO:0000256" key="5">
    <source>
        <dbReference type="ARBA" id="ARBA00023242"/>
    </source>
</evidence>
<evidence type="ECO:0000256" key="3">
    <source>
        <dbReference type="ARBA" id="ARBA00022737"/>
    </source>
</evidence>
<dbReference type="PANTHER" id="PTHR15263:SF1">
    <property type="entry name" value="NF-KAPPA-B INHIBITOR-LIKE PROTEIN 1"/>
    <property type="match status" value="1"/>
</dbReference>
<comment type="subcellular location">
    <subcellularLocation>
        <location evidence="1">Nucleus</location>
    </subcellularLocation>
</comment>
<proteinExistence type="predicted"/>
<evidence type="ECO:0000256" key="4">
    <source>
        <dbReference type="ARBA" id="ARBA00023043"/>
    </source>
</evidence>
<dbReference type="Proteomes" id="UP000184267">
    <property type="component" value="Unassembled WGS sequence"/>
</dbReference>
<dbReference type="AlphaFoldDB" id="A0A1M2W5N8"/>
<dbReference type="GO" id="GO:0043124">
    <property type="term" value="P:negative regulation of canonical NF-kappaB signal transduction"/>
    <property type="evidence" value="ECO:0007669"/>
    <property type="project" value="InterPro"/>
</dbReference>
<evidence type="ECO:0000313" key="8">
    <source>
        <dbReference type="Proteomes" id="UP000184267"/>
    </source>
</evidence>
<feature type="compositionally biased region" description="Basic and acidic residues" evidence="6">
    <location>
        <begin position="122"/>
        <end position="132"/>
    </location>
</feature>
<evidence type="ECO:0000313" key="7">
    <source>
        <dbReference type="EMBL" id="OJT15123.1"/>
    </source>
</evidence>
<dbReference type="PANTHER" id="PTHR15263">
    <property type="entry name" value="I-KAPPA-B-LIKE PROTEIN IKBL"/>
    <property type="match status" value="1"/>
</dbReference>
<protein>
    <submittedName>
        <fullName evidence="7">Uncharacterized protein</fullName>
    </submittedName>
</protein>
<feature type="region of interest" description="Disordered" evidence="6">
    <location>
        <begin position="304"/>
        <end position="342"/>
    </location>
</feature>
<dbReference type="GO" id="GO:0005634">
    <property type="term" value="C:nucleus"/>
    <property type="evidence" value="ECO:0007669"/>
    <property type="project" value="UniProtKB-SubCell"/>
</dbReference>
<keyword evidence="2" id="KW-0597">Phosphoprotein</keyword>
<reference evidence="7 8" key="1">
    <citation type="submission" date="2016-10" db="EMBL/GenBank/DDBJ databases">
        <title>Genome sequence of the basidiomycete white-rot fungus Trametes pubescens.</title>
        <authorList>
            <person name="Makela M.R."/>
            <person name="Granchi Z."/>
            <person name="Peng M."/>
            <person name="De Vries R.P."/>
            <person name="Grigoriev I."/>
            <person name="Riley R."/>
            <person name="Hilden K."/>
        </authorList>
    </citation>
    <scope>NUCLEOTIDE SEQUENCE [LARGE SCALE GENOMIC DNA]</scope>
    <source>
        <strain evidence="7 8">FBCC735</strain>
    </source>
</reference>
<keyword evidence="4" id="KW-0040">ANK repeat</keyword>
<accession>A0A1M2W5N8</accession>
<keyword evidence="3" id="KW-0677">Repeat</keyword>
<feature type="compositionally biased region" description="Basic and acidic residues" evidence="6">
    <location>
        <begin position="97"/>
        <end position="115"/>
    </location>
</feature>
<feature type="region of interest" description="Disordered" evidence="6">
    <location>
        <begin position="97"/>
        <end position="132"/>
    </location>
</feature>
<dbReference type="STRING" id="154538.A0A1M2W5N8"/>
<keyword evidence="5" id="KW-0539">Nucleus</keyword>